<comment type="subcellular location">
    <subcellularLocation>
        <location evidence="1">Cell membrane</location>
        <topology evidence="1">Multi-pass membrane protein</topology>
    </subcellularLocation>
</comment>
<name>A0A4U5TTU9_9FLAO</name>
<dbReference type="InterPro" id="IPR019127">
    <property type="entry name" value="Exosortase"/>
</dbReference>
<dbReference type="EMBL" id="SWMU01000001">
    <property type="protein sequence ID" value="TKS57512.1"/>
    <property type="molecule type" value="Genomic_DNA"/>
</dbReference>
<dbReference type="AlphaFoldDB" id="A0A4U5TTU9"/>
<evidence type="ECO:0000313" key="10">
    <source>
        <dbReference type="Proteomes" id="UP000306552"/>
    </source>
</evidence>
<dbReference type="GO" id="GO:0008233">
    <property type="term" value="F:peptidase activity"/>
    <property type="evidence" value="ECO:0007669"/>
    <property type="project" value="UniProtKB-KW"/>
</dbReference>
<feature type="transmembrane region" description="Helical" evidence="8">
    <location>
        <begin position="117"/>
        <end position="144"/>
    </location>
</feature>
<keyword evidence="10" id="KW-1185">Reference proteome</keyword>
<evidence type="ECO:0000256" key="4">
    <source>
        <dbReference type="ARBA" id="ARBA00022692"/>
    </source>
</evidence>
<feature type="transmembrane region" description="Helical" evidence="8">
    <location>
        <begin position="12"/>
        <end position="34"/>
    </location>
</feature>
<protein>
    <submittedName>
        <fullName evidence="9">Exosortase family protein XrtF</fullName>
    </submittedName>
</protein>
<keyword evidence="6 8" id="KW-1133">Transmembrane helix</keyword>
<dbReference type="OrthoDB" id="678161at2"/>
<evidence type="ECO:0000256" key="2">
    <source>
        <dbReference type="ARBA" id="ARBA00022475"/>
    </source>
</evidence>
<keyword evidence="7 8" id="KW-0472">Membrane</keyword>
<evidence type="ECO:0000256" key="6">
    <source>
        <dbReference type="ARBA" id="ARBA00022989"/>
    </source>
</evidence>
<keyword evidence="5" id="KW-0378">Hydrolase</keyword>
<dbReference type="NCBIfam" id="TIGR04178">
    <property type="entry name" value="exo_archaeo"/>
    <property type="match status" value="1"/>
</dbReference>
<dbReference type="Pfam" id="PF09721">
    <property type="entry name" value="Exosortase_EpsH"/>
    <property type="match status" value="1"/>
</dbReference>
<evidence type="ECO:0000256" key="7">
    <source>
        <dbReference type="ARBA" id="ARBA00023136"/>
    </source>
</evidence>
<keyword evidence="3" id="KW-0645">Protease</keyword>
<feature type="transmembrane region" description="Helical" evidence="8">
    <location>
        <begin position="86"/>
        <end position="110"/>
    </location>
</feature>
<evidence type="ECO:0000256" key="8">
    <source>
        <dbReference type="SAM" id="Phobius"/>
    </source>
</evidence>
<comment type="caution">
    <text evidence="9">The sequence shown here is derived from an EMBL/GenBank/DDBJ whole genome shotgun (WGS) entry which is preliminary data.</text>
</comment>
<dbReference type="GO" id="GO:0005886">
    <property type="term" value="C:plasma membrane"/>
    <property type="evidence" value="ECO:0007669"/>
    <property type="project" value="UniProtKB-SubCell"/>
</dbReference>
<organism evidence="9 10">
    <name type="scientific">Mesohalobacter halotolerans</name>
    <dbReference type="NCBI Taxonomy" id="1883405"/>
    <lineage>
        <taxon>Bacteria</taxon>
        <taxon>Pseudomonadati</taxon>
        <taxon>Bacteroidota</taxon>
        <taxon>Flavobacteriia</taxon>
        <taxon>Flavobacteriales</taxon>
        <taxon>Flavobacteriaceae</taxon>
        <taxon>Mesohalobacter</taxon>
    </lineage>
</organism>
<proteinExistence type="predicted"/>
<feature type="transmembrane region" description="Helical" evidence="8">
    <location>
        <begin position="156"/>
        <end position="174"/>
    </location>
</feature>
<evidence type="ECO:0000256" key="3">
    <source>
        <dbReference type="ARBA" id="ARBA00022670"/>
    </source>
</evidence>
<gene>
    <name evidence="9" type="primary">xrtF</name>
    <name evidence="9" type="ORF">FCN74_03600</name>
</gene>
<evidence type="ECO:0000256" key="1">
    <source>
        <dbReference type="ARBA" id="ARBA00004651"/>
    </source>
</evidence>
<reference evidence="9 10" key="1">
    <citation type="submission" date="2019-04" db="EMBL/GenBank/DDBJ databases">
        <title>Psychroflexus halotolerans sp. nov., isolated from a marine solar saltern.</title>
        <authorList>
            <person name="Feng X."/>
        </authorList>
    </citation>
    <scope>NUCLEOTIDE SEQUENCE [LARGE SCALE GENOMIC DNA]</scope>
    <source>
        <strain evidence="9 10">WDS2C27</strain>
    </source>
</reference>
<sequence length="183" mass="21481">MGLKHIIKKNKAVIKFLLVFFGSYLILALLYQAYLKYCPSEEFYPDYITHQVAHQSYKLIDVLGYETYIVKHPDNPSMLLAIKDQYVARIIEGCNSVSVIILFLSFILAFSKGFKETIFFIFIGGLLIYALNLVRIVLLTLGLYFYPQYGDFMHEILFPLFIYGVVFLLWLYWVNKYKKHKAK</sequence>
<dbReference type="Proteomes" id="UP000306552">
    <property type="component" value="Unassembled WGS sequence"/>
</dbReference>
<dbReference type="NCBIfam" id="TIGR04128">
    <property type="entry name" value="exoso_Fjoh_1448"/>
    <property type="match status" value="1"/>
</dbReference>
<dbReference type="InterPro" id="IPR026323">
    <property type="entry name" value="Exosortase-related_prot_XrtF"/>
</dbReference>
<keyword evidence="2" id="KW-1003">Cell membrane</keyword>
<evidence type="ECO:0000256" key="5">
    <source>
        <dbReference type="ARBA" id="ARBA00022801"/>
    </source>
</evidence>
<dbReference type="InterPro" id="IPR026392">
    <property type="entry name" value="Exo/Archaeosortase_dom"/>
</dbReference>
<dbReference type="GO" id="GO:0006508">
    <property type="term" value="P:proteolysis"/>
    <property type="evidence" value="ECO:0007669"/>
    <property type="project" value="UniProtKB-KW"/>
</dbReference>
<dbReference type="RefSeq" id="WP_138931213.1">
    <property type="nucleotide sequence ID" value="NZ_SWMU01000001.1"/>
</dbReference>
<keyword evidence="4 8" id="KW-0812">Transmembrane</keyword>
<accession>A0A4U5TTU9</accession>
<evidence type="ECO:0000313" key="9">
    <source>
        <dbReference type="EMBL" id="TKS57512.1"/>
    </source>
</evidence>